<gene>
    <name evidence="2" type="ORF">O0I10_012997</name>
</gene>
<comment type="caution">
    <text evidence="2">The sequence shown here is derived from an EMBL/GenBank/DDBJ whole genome shotgun (WGS) entry which is preliminary data.</text>
</comment>
<feature type="compositionally biased region" description="Low complexity" evidence="1">
    <location>
        <begin position="1"/>
        <end position="24"/>
    </location>
</feature>
<dbReference type="GeneID" id="83220321"/>
<feature type="compositionally biased region" description="Polar residues" evidence="1">
    <location>
        <begin position="25"/>
        <end position="45"/>
    </location>
</feature>
<keyword evidence="3" id="KW-1185">Reference proteome</keyword>
<protein>
    <submittedName>
        <fullName evidence="2">Uncharacterized protein</fullName>
    </submittedName>
</protein>
<name>A0AAD7URP9_9FUNG</name>
<dbReference type="Proteomes" id="UP001234581">
    <property type="component" value="Unassembled WGS sequence"/>
</dbReference>
<evidence type="ECO:0000313" key="2">
    <source>
        <dbReference type="EMBL" id="KAJ8651449.1"/>
    </source>
</evidence>
<sequence length="131" mass="13573">MSSPNNNTPANNSANGNNSAHGNNLPGNNAATSTANNMPTTTGSVELTGARASNHRDDVSVIRESIASTKAKLTSLAVTQAQLLAQPTSQEVQQQLQDVTNQQKLLLDGLSVTKSILEELTGDTPSVTGSM</sequence>
<feature type="region of interest" description="Disordered" evidence="1">
    <location>
        <begin position="1"/>
        <end position="59"/>
    </location>
</feature>
<dbReference type="EMBL" id="JARTCD010000197">
    <property type="protein sequence ID" value="KAJ8651449.1"/>
    <property type="molecule type" value="Genomic_DNA"/>
</dbReference>
<accession>A0AAD7URP9</accession>
<evidence type="ECO:0000256" key="1">
    <source>
        <dbReference type="SAM" id="MobiDB-lite"/>
    </source>
</evidence>
<dbReference type="RefSeq" id="XP_058336364.1">
    <property type="nucleotide sequence ID" value="XM_058492870.1"/>
</dbReference>
<evidence type="ECO:0000313" key="3">
    <source>
        <dbReference type="Proteomes" id="UP001234581"/>
    </source>
</evidence>
<dbReference type="AlphaFoldDB" id="A0AAD7URP9"/>
<proteinExistence type="predicted"/>
<organism evidence="2 3">
    <name type="scientific">Lichtheimia ornata</name>
    <dbReference type="NCBI Taxonomy" id="688661"/>
    <lineage>
        <taxon>Eukaryota</taxon>
        <taxon>Fungi</taxon>
        <taxon>Fungi incertae sedis</taxon>
        <taxon>Mucoromycota</taxon>
        <taxon>Mucoromycotina</taxon>
        <taxon>Mucoromycetes</taxon>
        <taxon>Mucorales</taxon>
        <taxon>Lichtheimiaceae</taxon>
        <taxon>Lichtheimia</taxon>
    </lineage>
</organism>
<reference evidence="2 3" key="1">
    <citation type="submission" date="2023-03" db="EMBL/GenBank/DDBJ databases">
        <title>Genome sequence of Lichtheimia ornata CBS 291.66.</title>
        <authorList>
            <person name="Mohabir J.T."/>
            <person name="Shea T.P."/>
            <person name="Kurbessoian T."/>
            <person name="Berby B."/>
            <person name="Fontaine J."/>
            <person name="Livny J."/>
            <person name="Gnirke A."/>
            <person name="Stajich J.E."/>
            <person name="Cuomo C.A."/>
        </authorList>
    </citation>
    <scope>NUCLEOTIDE SEQUENCE [LARGE SCALE GENOMIC DNA]</scope>
    <source>
        <strain evidence="2">CBS 291.66</strain>
    </source>
</reference>